<sequence>MKKLFSSLLAGILCTTLMAGCNLIKSDAKLLEKAFKNTNEINKCKSKYNFSIKDNTNKNSVKMDFDITSDLKEDKSLMDFSIALKDFSEKFTVYSNKNNSFIKLSGYDKFISYPKNASSKDVKLANLNTDLVNKSFKNFEAYIRKKGISNDVKLETEGDFKVLKLSLSQEDLKILYDKFIEINMGSVKDLFIENVIDEMESLNNKKFSKSEKDKISEELHKNFEKTFNEITSKVTIKNMNVNLYIDKKDKIIKKYKTHTNFSMDKNDFIINLDSDILEHGDKVQFKNIDTKNSISYEDYIKSIESK</sequence>
<dbReference type="InterPro" id="IPR046720">
    <property type="entry name" value="DUF6612"/>
</dbReference>
<feature type="chain" id="PRO_5038689463" description="Lipoprotein" evidence="1">
    <location>
        <begin position="20"/>
        <end position="306"/>
    </location>
</feature>
<dbReference type="Proteomes" id="UP000308489">
    <property type="component" value="Chromosome 1"/>
</dbReference>
<evidence type="ECO:0000313" key="2">
    <source>
        <dbReference type="EMBL" id="VTQ83327.1"/>
    </source>
</evidence>
<evidence type="ECO:0000256" key="1">
    <source>
        <dbReference type="SAM" id="SignalP"/>
    </source>
</evidence>
<protein>
    <recommendedName>
        <fullName evidence="4">Lipoprotein</fullName>
    </recommendedName>
</protein>
<name>A0A4V6Z140_HATHI</name>
<dbReference type="PROSITE" id="PS51257">
    <property type="entry name" value="PROKAR_LIPOPROTEIN"/>
    <property type="match status" value="1"/>
</dbReference>
<feature type="signal peptide" evidence="1">
    <location>
        <begin position="1"/>
        <end position="19"/>
    </location>
</feature>
<dbReference type="KEGG" id="hhw:NCTC503_00334"/>
<dbReference type="AlphaFoldDB" id="A0A4V6Z140"/>
<proteinExistence type="predicted"/>
<gene>
    <name evidence="2" type="ORF">NCTC503_00334</name>
</gene>
<dbReference type="RefSeq" id="WP_138209146.1">
    <property type="nucleotide sequence ID" value="NZ_CBCRUQ010000015.1"/>
</dbReference>
<accession>A0A4V6Z140</accession>
<evidence type="ECO:0008006" key="4">
    <source>
        <dbReference type="Google" id="ProtNLM"/>
    </source>
</evidence>
<dbReference type="Pfam" id="PF20316">
    <property type="entry name" value="DUF6612"/>
    <property type="match status" value="1"/>
</dbReference>
<dbReference type="OrthoDB" id="9830312at2"/>
<organism evidence="2 3">
    <name type="scientific">Hathewaya histolytica</name>
    <name type="common">Clostridium histolyticum</name>
    <dbReference type="NCBI Taxonomy" id="1498"/>
    <lineage>
        <taxon>Bacteria</taxon>
        <taxon>Bacillati</taxon>
        <taxon>Bacillota</taxon>
        <taxon>Clostridia</taxon>
        <taxon>Eubacteriales</taxon>
        <taxon>Clostridiaceae</taxon>
        <taxon>Hathewaya</taxon>
    </lineage>
</organism>
<keyword evidence="3" id="KW-1185">Reference proteome</keyword>
<dbReference type="EMBL" id="LR590481">
    <property type="protein sequence ID" value="VTQ83327.1"/>
    <property type="molecule type" value="Genomic_DNA"/>
</dbReference>
<evidence type="ECO:0000313" key="3">
    <source>
        <dbReference type="Proteomes" id="UP000308489"/>
    </source>
</evidence>
<keyword evidence="1" id="KW-0732">Signal</keyword>
<reference evidence="2 3" key="1">
    <citation type="submission" date="2019-05" db="EMBL/GenBank/DDBJ databases">
        <authorList>
            <consortium name="Pathogen Informatics"/>
        </authorList>
    </citation>
    <scope>NUCLEOTIDE SEQUENCE [LARGE SCALE GENOMIC DNA]</scope>
    <source>
        <strain evidence="2 3">NCTC503</strain>
    </source>
</reference>